<evidence type="ECO:0000313" key="5">
    <source>
        <dbReference type="EMBL" id="GBC05033.1"/>
    </source>
</evidence>
<evidence type="ECO:0000313" key="6">
    <source>
        <dbReference type="Proteomes" id="UP000247702"/>
    </source>
</evidence>
<gene>
    <name evidence="5" type="ORF">RclHR1_00060046</name>
</gene>
<feature type="domain" description="3CxxC-type" evidence="4">
    <location>
        <begin position="300"/>
        <end position="377"/>
    </location>
</feature>
<dbReference type="Proteomes" id="UP000247702">
    <property type="component" value="Unassembled WGS sequence"/>
</dbReference>
<sequence>MISPPNVSLQPPTVKMASLPPPIVIDNINDQNIDEILQRLRDLTQNNNNKYRVYGIWSCQSRECFNEWESLYTQGSFRKYLDKIEYHSFKRKCWICNSKCQFSSIRLYERQPVSKESNITQIVCHLLNSTVYDKYVVYGHWLCRNWKCNHKPQCKNGTVCRGKWQYQNKWQCTHKRQCRKGKQCREKMCCCRYDYYWNDHQKHCENKWAKINEWKCKHKPKCQTEWECQRECKCQHEWVKEFTREELKKYESTSFNPLCKSCNQKSQVSSFRFYTQPPKDISENPDFEIICHLGWNNHYRVFGDWKCSGCPELWPSAFTWISLQKFVDEIPGERLNQGEFYTQRCKECENLENKILNYNPLEQGKNKPHKRGLCMKCLYYDTCRQTGSYLGVTKKGNR</sequence>
<dbReference type="InterPro" id="IPR027377">
    <property type="entry name" value="ZAR1/RTP1-5-like_Znf-3CxxC"/>
</dbReference>
<keyword evidence="3" id="KW-0862">Zinc</keyword>
<evidence type="ECO:0000256" key="1">
    <source>
        <dbReference type="ARBA" id="ARBA00022723"/>
    </source>
</evidence>
<reference evidence="5 6" key="1">
    <citation type="submission" date="2017-11" db="EMBL/GenBank/DDBJ databases">
        <title>The genome of Rhizophagus clarus HR1 reveals common genetic basis of auxotrophy among arbuscular mycorrhizal fungi.</title>
        <authorList>
            <person name="Kobayashi Y."/>
        </authorList>
    </citation>
    <scope>NUCLEOTIDE SEQUENCE [LARGE SCALE GENOMIC DNA]</scope>
    <source>
        <strain evidence="5 6">HR1</strain>
    </source>
</reference>
<name>A0A2Z6RW01_9GLOM</name>
<protein>
    <recommendedName>
        <fullName evidence="4">3CxxC-type domain-containing protein</fullName>
    </recommendedName>
</protein>
<keyword evidence="6" id="KW-1185">Reference proteome</keyword>
<keyword evidence="2" id="KW-0863">Zinc-finger</keyword>
<evidence type="ECO:0000259" key="4">
    <source>
        <dbReference type="Pfam" id="PF13695"/>
    </source>
</evidence>
<proteinExistence type="predicted"/>
<dbReference type="Pfam" id="PF13695">
    <property type="entry name" value="Zn_ribbon_3CxxC"/>
    <property type="match status" value="1"/>
</dbReference>
<keyword evidence="1" id="KW-0479">Metal-binding</keyword>
<organism evidence="5 6">
    <name type="scientific">Rhizophagus clarus</name>
    <dbReference type="NCBI Taxonomy" id="94130"/>
    <lineage>
        <taxon>Eukaryota</taxon>
        <taxon>Fungi</taxon>
        <taxon>Fungi incertae sedis</taxon>
        <taxon>Mucoromycota</taxon>
        <taxon>Glomeromycotina</taxon>
        <taxon>Glomeromycetes</taxon>
        <taxon>Glomerales</taxon>
        <taxon>Glomeraceae</taxon>
        <taxon>Rhizophagus</taxon>
    </lineage>
</organism>
<dbReference type="AlphaFoldDB" id="A0A2Z6RW01"/>
<evidence type="ECO:0000256" key="2">
    <source>
        <dbReference type="ARBA" id="ARBA00022771"/>
    </source>
</evidence>
<dbReference type="GO" id="GO:0008270">
    <property type="term" value="F:zinc ion binding"/>
    <property type="evidence" value="ECO:0007669"/>
    <property type="project" value="UniProtKB-KW"/>
</dbReference>
<comment type="caution">
    <text evidence="5">The sequence shown here is derived from an EMBL/GenBank/DDBJ whole genome shotgun (WGS) entry which is preliminary data.</text>
</comment>
<dbReference type="EMBL" id="BEXD01003981">
    <property type="protein sequence ID" value="GBC05033.1"/>
    <property type="molecule type" value="Genomic_DNA"/>
</dbReference>
<accession>A0A2Z6RW01</accession>
<evidence type="ECO:0000256" key="3">
    <source>
        <dbReference type="ARBA" id="ARBA00022833"/>
    </source>
</evidence>